<evidence type="ECO:0000313" key="1">
    <source>
        <dbReference type="EMBL" id="MBB3661168.1"/>
    </source>
</evidence>
<name>A0A839XKE2_9PSEU</name>
<dbReference type="EMBL" id="JACIBS010000001">
    <property type="protein sequence ID" value="MBB3661168.1"/>
    <property type="molecule type" value="Genomic_DNA"/>
</dbReference>
<dbReference type="AlphaFoldDB" id="A0A839XKE2"/>
<comment type="caution">
    <text evidence="1">The sequence shown here is derived from an EMBL/GenBank/DDBJ whole genome shotgun (WGS) entry which is preliminary data.</text>
</comment>
<proteinExistence type="predicted"/>
<keyword evidence="2" id="KW-1185">Reference proteome</keyword>
<organism evidence="1 2">
    <name type="scientific">Prauserella sediminis</name>
    <dbReference type="NCBI Taxonomy" id="577680"/>
    <lineage>
        <taxon>Bacteria</taxon>
        <taxon>Bacillati</taxon>
        <taxon>Actinomycetota</taxon>
        <taxon>Actinomycetes</taxon>
        <taxon>Pseudonocardiales</taxon>
        <taxon>Pseudonocardiaceae</taxon>
        <taxon>Prauserella</taxon>
        <taxon>Prauserella salsuginis group</taxon>
    </lineage>
</organism>
<dbReference type="Proteomes" id="UP000564573">
    <property type="component" value="Unassembled WGS sequence"/>
</dbReference>
<evidence type="ECO:0000313" key="2">
    <source>
        <dbReference type="Proteomes" id="UP000564573"/>
    </source>
</evidence>
<protein>
    <submittedName>
        <fullName evidence="1">Uncharacterized protein</fullName>
    </submittedName>
</protein>
<dbReference type="RefSeq" id="WP_183778067.1">
    <property type="nucleotide sequence ID" value="NZ_JACIBS010000001.1"/>
</dbReference>
<sequence>MTFETDTVNPQQRFPLAFTLPAEFRPADLTADAATRATRLQEQLESSLPGLSGEQLLHVVMANQYAVERMLDEGVLYAATFVGRSDREPNAASMAQFSVLTRDVPGRLRQPLEPVLEAIRRERKNARAQYVDLEIGRCLVVVEDDRFRNPVRVTGEPTDTTRHVRQIQVIFPLVDRGQLAFFALSTECLWDWDDYVEMMAEICKTIRWAEGADEPGRIGNVLDG</sequence>
<accession>A0A839XKE2</accession>
<reference evidence="1 2" key="1">
    <citation type="submission" date="2020-08" db="EMBL/GenBank/DDBJ databases">
        <title>Sequencing the genomes of 1000 actinobacteria strains.</title>
        <authorList>
            <person name="Klenk H.-P."/>
        </authorList>
    </citation>
    <scope>NUCLEOTIDE SEQUENCE [LARGE SCALE GENOMIC DNA]</scope>
    <source>
        <strain evidence="1 2">DSM 45267</strain>
    </source>
</reference>
<gene>
    <name evidence="1" type="ORF">FB384_000072</name>
</gene>